<accession>A0ACB8TLY7</accession>
<sequence length="226" mass="26239">ATDIMPQLREEWNGLSSTEKSDLTEEWVTKLEETREMKAHAVHNVPINAFHDARATLKSVHEKLMNLHHRSGHEFIVISCRSDSTGYMHPTAWSTGDYIDDYFQMQFKKSTLDFAMMLESYMLSGLNGVVKTAHDELMDLKHKTAKLIANKLELIARPDKVARMFYQDFEQHITLKYGIICVNWPLPDFASPCRINSRVELNTLFHAWESGATYFRRLSPDELTEW</sequence>
<evidence type="ECO:0000313" key="2">
    <source>
        <dbReference type="Proteomes" id="UP001055072"/>
    </source>
</evidence>
<gene>
    <name evidence="1" type="ORF">BDY19DRAFT_864865</name>
</gene>
<organism evidence="1 2">
    <name type="scientific">Irpex rosettiformis</name>
    <dbReference type="NCBI Taxonomy" id="378272"/>
    <lineage>
        <taxon>Eukaryota</taxon>
        <taxon>Fungi</taxon>
        <taxon>Dikarya</taxon>
        <taxon>Basidiomycota</taxon>
        <taxon>Agaricomycotina</taxon>
        <taxon>Agaricomycetes</taxon>
        <taxon>Polyporales</taxon>
        <taxon>Irpicaceae</taxon>
        <taxon>Irpex</taxon>
    </lineage>
</organism>
<reference evidence="1" key="1">
    <citation type="journal article" date="2021" name="Environ. Microbiol.">
        <title>Gene family expansions and transcriptome signatures uncover fungal adaptations to wood decay.</title>
        <authorList>
            <person name="Hage H."/>
            <person name="Miyauchi S."/>
            <person name="Viragh M."/>
            <person name="Drula E."/>
            <person name="Min B."/>
            <person name="Chaduli D."/>
            <person name="Navarro D."/>
            <person name="Favel A."/>
            <person name="Norest M."/>
            <person name="Lesage-Meessen L."/>
            <person name="Balint B."/>
            <person name="Merenyi Z."/>
            <person name="de Eugenio L."/>
            <person name="Morin E."/>
            <person name="Martinez A.T."/>
            <person name="Baldrian P."/>
            <person name="Stursova M."/>
            <person name="Martinez M.J."/>
            <person name="Novotny C."/>
            <person name="Magnuson J.K."/>
            <person name="Spatafora J.W."/>
            <person name="Maurice S."/>
            <person name="Pangilinan J."/>
            <person name="Andreopoulos W."/>
            <person name="LaButti K."/>
            <person name="Hundley H."/>
            <person name="Na H."/>
            <person name="Kuo A."/>
            <person name="Barry K."/>
            <person name="Lipzen A."/>
            <person name="Henrissat B."/>
            <person name="Riley R."/>
            <person name="Ahrendt S."/>
            <person name="Nagy L.G."/>
            <person name="Grigoriev I.V."/>
            <person name="Martin F."/>
            <person name="Rosso M.N."/>
        </authorList>
    </citation>
    <scope>NUCLEOTIDE SEQUENCE</scope>
    <source>
        <strain evidence="1">CBS 384.51</strain>
    </source>
</reference>
<keyword evidence="2" id="KW-1185">Reference proteome</keyword>
<dbReference type="Proteomes" id="UP001055072">
    <property type="component" value="Unassembled WGS sequence"/>
</dbReference>
<feature type="non-terminal residue" evidence="1">
    <location>
        <position position="1"/>
    </location>
</feature>
<name>A0ACB8TLY7_9APHY</name>
<protein>
    <submittedName>
        <fullName evidence="1">Uncharacterized protein</fullName>
    </submittedName>
</protein>
<evidence type="ECO:0000313" key="1">
    <source>
        <dbReference type="EMBL" id="KAI0083030.1"/>
    </source>
</evidence>
<proteinExistence type="predicted"/>
<comment type="caution">
    <text evidence="1">The sequence shown here is derived from an EMBL/GenBank/DDBJ whole genome shotgun (WGS) entry which is preliminary data.</text>
</comment>
<dbReference type="EMBL" id="MU275009">
    <property type="protein sequence ID" value="KAI0083030.1"/>
    <property type="molecule type" value="Genomic_DNA"/>
</dbReference>
<feature type="non-terminal residue" evidence="1">
    <location>
        <position position="226"/>
    </location>
</feature>